<comment type="caution">
    <text evidence="2">The sequence shown here is derived from an EMBL/GenBank/DDBJ whole genome shotgun (WGS) entry which is preliminary data.</text>
</comment>
<evidence type="ECO:0000313" key="3">
    <source>
        <dbReference type="Proteomes" id="UP000298358"/>
    </source>
</evidence>
<name>A0A4Y9FWZ0_9MICO</name>
<sequence>MTSTWGVRPAPVREAPRALIERAHDERIAGNATDPRLDLVRPLVRASWERSIASLVGAEGVPRLELMGDELERYRAEHPLAGTAETIRHLLLPGDAARAGVVVAVGDAAGRLLWVDGDSGVRSLTGDMGFVPGANWAEDHVGTSAPGTALALERTVQIAGAEHFNRLVHPWSCTAAPVRDLETGRVLGILDVTGGDEAASSHAQMLVEATVRAVESELLVARLRARHEAPRPKRRVARPATRPTLSVLGRDRALLDRGGMAPRLELGQRHAEILLMLTIHRQGLTAERLAELVYGAPAVGTLRPEMVRLRRRLLAEAPGIDLESRPYRLTGEIETDVQHVIALIDRGAHRLALAAFRGDVLPDSTSPGVEEVRDTLRATLRDAILTEAGLDVLLAYIDADVGAADEEALRQCLAMLPPRSPRRTGIVARIERLRSVA</sequence>
<keyword evidence="3" id="KW-1185">Reference proteome</keyword>
<evidence type="ECO:0000259" key="1">
    <source>
        <dbReference type="Pfam" id="PF01590"/>
    </source>
</evidence>
<dbReference type="InterPro" id="IPR003018">
    <property type="entry name" value="GAF"/>
</dbReference>
<dbReference type="Pfam" id="PF01590">
    <property type="entry name" value="GAF"/>
    <property type="match status" value="1"/>
</dbReference>
<protein>
    <submittedName>
        <fullName evidence="2">GAF domain-containing protein</fullName>
    </submittedName>
</protein>
<gene>
    <name evidence="2" type="ORF">E4U02_09135</name>
</gene>
<organism evidence="2 3">
    <name type="scientific">Microbacterium paludicola</name>
    <dbReference type="NCBI Taxonomy" id="300019"/>
    <lineage>
        <taxon>Bacteria</taxon>
        <taxon>Bacillati</taxon>
        <taxon>Actinomycetota</taxon>
        <taxon>Actinomycetes</taxon>
        <taxon>Micrococcales</taxon>
        <taxon>Microbacteriaceae</taxon>
        <taxon>Microbacterium</taxon>
    </lineage>
</organism>
<dbReference type="Gene3D" id="3.30.450.40">
    <property type="match status" value="1"/>
</dbReference>
<accession>A0A4Y9FWZ0</accession>
<reference evidence="2 3" key="1">
    <citation type="submission" date="2019-03" db="EMBL/GenBank/DDBJ databases">
        <title>Diversity of the mouse oral microbiome.</title>
        <authorList>
            <person name="Joseph S."/>
            <person name="Aduse-Opoku J."/>
            <person name="Curtis M."/>
            <person name="Wade W."/>
            <person name="Hashim A."/>
        </authorList>
    </citation>
    <scope>NUCLEOTIDE SEQUENCE [LARGE SCALE GENOMIC DNA]</scope>
    <source>
        <strain evidence="2 3">P1012</strain>
    </source>
</reference>
<proteinExistence type="predicted"/>
<dbReference type="RefSeq" id="WP_135114533.1">
    <property type="nucleotide sequence ID" value="NZ_JADGLL010000019.1"/>
</dbReference>
<dbReference type="EMBL" id="SPQB01000019">
    <property type="protein sequence ID" value="TFU32765.1"/>
    <property type="molecule type" value="Genomic_DNA"/>
</dbReference>
<dbReference type="OrthoDB" id="3928741at2"/>
<dbReference type="AlphaFoldDB" id="A0A4Y9FWZ0"/>
<evidence type="ECO:0000313" key="2">
    <source>
        <dbReference type="EMBL" id="TFU32765.1"/>
    </source>
</evidence>
<feature type="domain" description="GAF" evidence="1">
    <location>
        <begin position="120"/>
        <end position="217"/>
    </location>
</feature>
<dbReference type="Proteomes" id="UP000298358">
    <property type="component" value="Unassembled WGS sequence"/>
</dbReference>
<dbReference type="InterPro" id="IPR029016">
    <property type="entry name" value="GAF-like_dom_sf"/>
</dbReference>